<feature type="region of interest" description="Disordered" evidence="2">
    <location>
        <begin position="1"/>
        <end position="44"/>
    </location>
</feature>
<feature type="coiled-coil region" evidence="1">
    <location>
        <begin position="262"/>
        <end position="322"/>
    </location>
</feature>
<evidence type="ECO:0000256" key="2">
    <source>
        <dbReference type="SAM" id="MobiDB-lite"/>
    </source>
</evidence>
<dbReference type="InterPro" id="IPR006073">
    <property type="entry name" value="GTP-bd"/>
</dbReference>
<dbReference type="EMBL" id="CAVNYO010000150">
    <property type="protein sequence ID" value="CAK5269649.1"/>
    <property type="molecule type" value="Genomic_DNA"/>
</dbReference>
<feature type="domain" description="G" evidence="3">
    <location>
        <begin position="52"/>
        <end position="127"/>
    </location>
</feature>
<gene>
    <name evidence="4" type="ORF">MYCIT1_LOCUS13527</name>
</gene>
<comment type="caution">
    <text evidence="4">The sequence shown here is derived from an EMBL/GenBank/DDBJ whole genome shotgun (WGS) entry which is preliminary data.</text>
</comment>
<dbReference type="InterPro" id="IPR027417">
    <property type="entry name" value="P-loop_NTPase"/>
</dbReference>
<dbReference type="Proteomes" id="UP001295794">
    <property type="component" value="Unassembled WGS sequence"/>
</dbReference>
<dbReference type="GO" id="GO:0005525">
    <property type="term" value="F:GTP binding"/>
    <property type="evidence" value="ECO:0007669"/>
    <property type="project" value="InterPro"/>
</dbReference>
<feature type="region of interest" description="Disordered" evidence="2">
    <location>
        <begin position="323"/>
        <end position="406"/>
    </location>
</feature>
<evidence type="ECO:0000259" key="3">
    <source>
        <dbReference type="Pfam" id="PF01926"/>
    </source>
</evidence>
<protein>
    <recommendedName>
        <fullName evidence="3">G domain-containing protein</fullName>
    </recommendedName>
</protein>
<keyword evidence="5" id="KW-1185">Reference proteome</keyword>
<sequence length="416" mass="45803">MSRAHLANSEDSDNETRSVTSESTTISESDAASLSERSNPDNSEGNVEVLSILVLGPPTSGKTTFINLLSGSDFEVGSGLQSCTAGIQVTPPFPANGGLISLIDTPGFYDPDCNDVEVLLMISSFLAQAYAEGRRLSGILYTHRISDIRMDSTTERNFQLLQHLCGEDAFPNISVVTTMWDEVGLELAESRESELAEDACFFKQVLDGGATMQRHQSINDLESARAIVDELAVNIPYALKVQIELVDEQKKLVETFVGQELERELSEQLAKHRVELSGLRKEMKQAFRQQDDETRLELEMESHKLQEEMGRLQADIERLRSTESEFATSETENDGMNQRAPATTEKEPEQPVEESTEEHPIETRVADAPNVQDAGLSAPAGEDKAMKDAVQENKSVEETAESRGILGMISARLFGL</sequence>
<name>A0AAD2JYZ8_9AGAR</name>
<feature type="compositionally biased region" description="Basic and acidic residues" evidence="2">
    <location>
        <begin position="381"/>
        <end position="401"/>
    </location>
</feature>
<evidence type="ECO:0000256" key="1">
    <source>
        <dbReference type="SAM" id="Coils"/>
    </source>
</evidence>
<dbReference type="AlphaFoldDB" id="A0AAD2JYZ8"/>
<evidence type="ECO:0000313" key="4">
    <source>
        <dbReference type="EMBL" id="CAK5269649.1"/>
    </source>
</evidence>
<dbReference type="SUPFAM" id="SSF52540">
    <property type="entry name" value="P-loop containing nucleoside triphosphate hydrolases"/>
    <property type="match status" value="1"/>
</dbReference>
<feature type="compositionally biased region" description="Low complexity" evidence="2">
    <location>
        <begin position="17"/>
        <end position="29"/>
    </location>
</feature>
<dbReference type="CDD" id="cd00882">
    <property type="entry name" value="Ras_like_GTPase"/>
    <property type="match status" value="1"/>
</dbReference>
<dbReference type="Pfam" id="PF01926">
    <property type="entry name" value="MMR_HSR1"/>
    <property type="match status" value="1"/>
</dbReference>
<organism evidence="4 5">
    <name type="scientific">Mycena citricolor</name>
    <dbReference type="NCBI Taxonomy" id="2018698"/>
    <lineage>
        <taxon>Eukaryota</taxon>
        <taxon>Fungi</taxon>
        <taxon>Dikarya</taxon>
        <taxon>Basidiomycota</taxon>
        <taxon>Agaricomycotina</taxon>
        <taxon>Agaricomycetes</taxon>
        <taxon>Agaricomycetidae</taxon>
        <taxon>Agaricales</taxon>
        <taxon>Marasmiineae</taxon>
        <taxon>Mycenaceae</taxon>
        <taxon>Mycena</taxon>
    </lineage>
</organism>
<proteinExistence type="predicted"/>
<reference evidence="4" key="1">
    <citation type="submission" date="2023-11" db="EMBL/GenBank/DDBJ databases">
        <authorList>
            <person name="De Vega J J."/>
            <person name="De Vega J J."/>
        </authorList>
    </citation>
    <scope>NUCLEOTIDE SEQUENCE</scope>
</reference>
<dbReference type="Gene3D" id="3.40.50.300">
    <property type="entry name" value="P-loop containing nucleotide triphosphate hydrolases"/>
    <property type="match status" value="1"/>
</dbReference>
<accession>A0AAD2JYZ8</accession>
<feature type="compositionally biased region" description="Polar residues" evidence="2">
    <location>
        <begin position="30"/>
        <end position="44"/>
    </location>
</feature>
<evidence type="ECO:0000313" key="5">
    <source>
        <dbReference type="Proteomes" id="UP001295794"/>
    </source>
</evidence>
<keyword evidence="1" id="KW-0175">Coiled coil</keyword>